<gene>
    <name evidence="6" type="ORF">RM530_10785</name>
</gene>
<dbReference type="RefSeq" id="WP_311365234.1">
    <property type="nucleotide sequence ID" value="NZ_JAVRIC010000014.1"/>
</dbReference>
<dbReference type="InterPro" id="IPR051409">
    <property type="entry name" value="Atypical_kinase_ADCK"/>
</dbReference>
<sequence>MNSAVDPQQDEAFIGLKVTPLQRNAALARMGAGMGARFVAHSARNLFRDADGRSAANQTFYREQAQQLVEQLGQLKGSVMKAGQLLALYGAYFLPEDAVGILGQLQDLSQPVPWRTLEPIVRRGLGTAQMAQLDIDETAIGAASLGQVHRARRKSDGLELCLKVQYPGVADAIDSDIRTLSRLLILSRITPRGLDLRPMFDELRQMLRQEVDYRRERRYTQLYAERLQGDARFAVPRMLPEYCGLRVLTMTYESGRPVSDPQIRALSQARRNRYADALLDLFLTELFGWGMVQSDPNFGNYLFRPGTPEGDALLLLDFGAVRRFRPAFVEAYAEIVRGALLHERPRIIRGAAAIGILREDFPQSVLDGFSRMCEALVEPFAEPPRGGPQAHLWNARGEYRWGRSDLPERAALATAASTVTVHFRLPPREIVFLHRRLTGMFMMLAALDAELDGRERLCRALKLP</sequence>
<dbReference type="CDD" id="cd13970">
    <property type="entry name" value="ABC1_ADCK3"/>
    <property type="match status" value="1"/>
</dbReference>
<organism evidence="6 7">
    <name type="scientific">Banduia mediterranea</name>
    <dbReference type="NCBI Taxonomy" id="3075609"/>
    <lineage>
        <taxon>Bacteria</taxon>
        <taxon>Pseudomonadati</taxon>
        <taxon>Pseudomonadota</taxon>
        <taxon>Gammaproteobacteria</taxon>
        <taxon>Nevskiales</taxon>
        <taxon>Algiphilaceae</taxon>
        <taxon>Banduia</taxon>
    </lineage>
</organism>
<keyword evidence="7" id="KW-1185">Reference proteome</keyword>
<protein>
    <submittedName>
        <fullName evidence="6">AarF/ABC1/UbiB kinase family protein</fullName>
        <ecNumber evidence="6">2.7.-.-</ecNumber>
    </submittedName>
</protein>
<dbReference type="Pfam" id="PF03109">
    <property type="entry name" value="ABC1"/>
    <property type="match status" value="1"/>
</dbReference>
<keyword evidence="2 6" id="KW-0808">Transferase</keyword>
<comment type="caution">
    <text evidence="6">The sequence shown here is derived from an EMBL/GenBank/DDBJ whole genome shotgun (WGS) entry which is preliminary data.</text>
</comment>
<dbReference type="EC" id="2.7.-.-" evidence="6"/>
<dbReference type="InterPro" id="IPR004147">
    <property type="entry name" value="ABC1_dom"/>
</dbReference>
<dbReference type="EMBL" id="JAVRIC010000014">
    <property type="protein sequence ID" value="MDT0497842.1"/>
    <property type="molecule type" value="Genomic_DNA"/>
</dbReference>
<keyword evidence="4" id="KW-0067">ATP-binding</keyword>
<dbReference type="PANTHER" id="PTHR43851:SF3">
    <property type="entry name" value="COENZYME Q8"/>
    <property type="match status" value="1"/>
</dbReference>
<dbReference type="SUPFAM" id="SSF56112">
    <property type="entry name" value="Protein kinase-like (PK-like)"/>
    <property type="match status" value="1"/>
</dbReference>
<evidence type="ECO:0000256" key="2">
    <source>
        <dbReference type="ARBA" id="ARBA00022679"/>
    </source>
</evidence>
<comment type="similarity">
    <text evidence="1">Belongs to the protein kinase superfamily. ADCK protein kinase family.</text>
</comment>
<name>A0ABU2WJ25_9GAMM</name>
<keyword evidence="3" id="KW-0547">Nucleotide-binding</keyword>
<dbReference type="InterPro" id="IPR034646">
    <property type="entry name" value="ADCK3_dom"/>
</dbReference>
<evidence type="ECO:0000259" key="5">
    <source>
        <dbReference type="Pfam" id="PF03109"/>
    </source>
</evidence>
<accession>A0ABU2WJ25</accession>
<evidence type="ECO:0000256" key="1">
    <source>
        <dbReference type="ARBA" id="ARBA00009670"/>
    </source>
</evidence>
<dbReference type="InterPro" id="IPR011009">
    <property type="entry name" value="Kinase-like_dom_sf"/>
</dbReference>
<dbReference type="PANTHER" id="PTHR43851">
    <property type="match status" value="1"/>
</dbReference>
<proteinExistence type="inferred from homology"/>
<dbReference type="Proteomes" id="UP001254608">
    <property type="component" value="Unassembled WGS sequence"/>
</dbReference>
<evidence type="ECO:0000256" key="4">
    <source>
        <dbReference type="ARBA" id="ARBA00022840"/>
    </source>
</evidence>
<evidence type="ECO:0000256" key="3">
    <source>
        <dbReference type="ARBA" id="ARBA00022741"/>
    </source>
</evidence>
<keyword evidence="6" id="KW-0418">Kinase</keyword>
<feature type="domain" description="ABC1 atypical kinase-like" evidence="5">
    <location>
        <begin position="105"/>
        <end position="347"/>
    </location>
</feature>
<evidence type="ECO:0000313" key="6">
    <source>
        <dbReference type="EMBL" id="MDT0497842.1"/>
    </source>
</evidence>
<reference evidence="6 7" key="1">
    <citation type="submission" date="2023-09" db="EMBL/GenBank/DDBJ databases">
        <authorList>
            <person name="Rey-Velasco X."/>
        </authorList>
    </citation>
    <scope>NUCLEOTIDE SEQUENCE [LARGE SCALE GENOMIC DNA]</scope>
    <source>
        <strain evidence="6 7">W345</strain>
    </source>
</reference>
<dbReference type="GO" id="GO:0016301">
    <property type="term" value="F:kinase activity"/>
    <property type="evidence" value="ECO:0007669"/>
    <property type="project" value="UniProtKB-KW"/>
</dbReference>
<evidence type="ECO:0000313" key="7">
    <source>
        <dbReference type="Proteomes" id="UP001254608"/>
    </source>
</evidence>